<evidence type="ECO:0000313" key="3">
    <source>
        <dbReference type="Proteomes" id="UP000287896"/>
    </source>
</evidence>
<evidence type="ECO:0000313" key="2">
    <source>
        <dbReference type="EMBL" id="AZU98887.1"/>
    </source>
</evidence>
<keyword evidence="3" id="KW-1185">Reference proteome</keyword>
<evidence type="ECO:0000259" key="1">
    <source>
        <dbReference type="Pfam" id="PF01966"/>
    </source>
</evidence>
<protein>
    <submittedName>
        <fullName evidence="2">Polynucleotide kinase</fullName>
    </submittedName>
</protein>
<dbReference type="Gene3D" id="1.10.3090.10">
    <property type="entry name" value="cca-adding enzyme, domain 2"/>
    <property type="match status" value="1"/>
</dbReference>
<dbReference type="Gene3D" id="3.40.50.300">
    <property type="entry name" value="P-loop containing nucleotide triphosphate hydrolases"/>
    <property type="match status" value="1"/>
</dbReference>
<dbReference type="GO" id="GO:0016301">
    <property type="term" value="F:kinase activity"/>
    <property type="evidence" value="ECO:0007669"/>
    <property type="project" value="UniProtKB-KW"/>
</dbReference>
<dbReference type="SUPFAM" id="SSF109604">
    <property type="entry name" value="HD-domain/PDEase-like"/>
    <property type="match status" value="1"/>
</dbReference>
<dbReference type="EMBL" id="MK288021">
    <property type="protein sequence ID" value="AZU98887.1"/>
    <property type="molecule type" value="Genomic_DNA"/>
</dbReference>
<dbReference type="Pfam" id="PF13671">
    <property type="entry name" value="AAA_33"/>
    <property type="match status" value="1"/>
</dbReference>
<proteinExistence type="predicted"/>
<feature type="domain" description="HD" evidence="1">
    <location>
        <begin position="200"/>
        <end position="298"/>
    </location>
</feature>
<name>A0A3Q9R7P8_9CAUD</name>
<dbReference type="SUPFAM" id="SSF52540">
    <property type="entry name" value="P-loop containing nucleoside triphosphate hydrolases"/>
    <property type="match status" value="1"/>
</dbReference>
<accession>A0A3Q9R7P8</accession>
<organism evidence="2 3">
    <name type="scientific">Bacillus phage pW2</name>
    <dbReference type="NCBI Taxonomy" id="2500559"/>
    <lineage>
        <taxon>Viruses</taxon>
        <taxon>Duplodnaviria</taxon>
        <taxon>Heunggongvirae</taxon>
        <taxon>Uroviricota</taxon>
        <taxon>Caudoviricetes</taxon>
        <taxon>Joanripponvirinae</taxon>
        <taxon>Sophritavirus</taxon>
        <taxon>Sophritavirus pW2</taxon>
    </lineage>
</organism>
<dbReference type="Proteomes" id="UP000287896">
    <property type="component" value="Segment"/>
</dbReference>
<dbReference type="InterPro" id="IPR006674">
    <property type="entry name" value="HD_domain"/>
</dbReference>
<gene>
    <name evidence="2" type="ORF">pW2_49</name>
</gene>
<reference evidence="2 3" key="1">
    <citation type="submission" date="2018-12" db="EMBL/GenBank/DDBJ databases">
        <title>Characterization of a novel siphovirus infacting Bacillus anthracis.</title>
        <authorList>
            <person name="Hu X."/>
            <person name="Wan X."/>
            <person name="Geng P."/>
            <person name="Yuan Z."/>
        </authorList>
    </citation>
    <scope>NUCLEOTIDE SEQUENCE [LARGE SCALE GENOMIC DNA]</scope>
</reference>
<keyword evidence="2" id="KW-0808">Transferase</keyword>
<sequence length="329" mass="38522">MSKGQFVMLVGIAGSGKSTVAKDLKLADGTSVYISSDETRIELFGDENNQERNGEVFAHMTKESKKALQAGAHVIFDATNLNRKRRRGILQQLPKNIHKQVIYVSPDMDTIKYQNSNRDRVVPDHAIRNMHKTLQIPIYNEGWDEIQFIIPNVIKFSQYNADKIRGRVMDNKQGDEIMNYLALYFREFKDILDMAQDSTYHSFSVSRHTYYVYEYVYENYHEDDREVMLWVALTHDLGKYFCKSFYNRKQEKVRYANFIGHEYVSSQLAVRIMKQLGFSFEEIHKATTLIQFHMYLLDQNANRAKLLGYVGQEMFDKLEFLRNADTLAH</sequence>
<dbReference type="Pfam" id="PF01966">
    <property type="entry name" value="HD"/>
    <property type="match status" value="1"/>
</dbReference>
<dbReference type="InterPro" id="IPR027417">
    <property type="entry name" value="P-loop_NTPase"/>
</dbReference>
<keyword evidence="2" id="KW-0418">Kinase</keyword>